<evidence type="ECO:0000313" key="5">
    <source>
        <dbReference type="Proteomes" id="UP000220914"/>
    </source>
</evidence>
<protein>
    <recommendedName>
        <fullName evidence="7">Alanine and proline rich membrane protein</fullName>
    </recommendedName>
</protein>
<evidence type="ECO:0000313" key="4">
    <source>
        <dbReference type="EMBL" id="PEG33949.1"/>
    </source>
</evidence>
<feature type="region of interest" description="Disordered" evidence="1">
    <location>
        <begin position="134"/>
        <end position="153"/>
    </location>
</feature>
<evidence type="ECO:0000313" key="3">
    <source>
        <dbReference type="EMBL" id="GFG49107.1"/>
    </source>
</evidence>
<comment type="caution">
    <text evidence="4">The sequence shown here is derived from an EMBL/GenBank/DDBJ whole genome shotgun (WGS) entry which is preliminary data.</text>
</comment>
<reference evidence="4 5" key="1">
    <citation type="submission" date="2017-10" db="EMBL/GenBank/DDBJ databases">
        <title>The new phylogeny of genus Mycobacterium.</title>
        <authorList>
            <person name="Tortoli E."/>
            <person name="Trovato A."/>
            <person name="Cirillo D.M."/>
        </authorList>
    </citation>
    <scope>NUCLEOTIDE SEQUENCE [LARGE SCALE GENOMIC DNA]</scope>
    <source>
        <strain evidence="4 5">CCUG37673</strain>
    </source>
</reference>
<evidence type="ECO:0000313" key="6">
    <source>
        <dbReference type="Proteomes" id="UP000465302"/>
    </source>
</evidence>
<gene>
    <name evidence="4" type="ORF">CQY20_27995</name>
    <name evidence="3" type="ORF">MAGR_05480</name>
</gene>
<proteinExistence type="predicted"/>
<name>A0A2A7MQV7_MYCAG</name>
<dbReference type="Proteomes" id="UP000465302">
    <property type="component" value="Unassembled WGS sequence"/>
</dbReference>
<keyword evidence="5" id="KW-1185">Reference proteome</keyword>
<dbReference type="RefSeq" id="WP_097943684.1">
    <property type="nucleotide sequence ID" value="NZ_BLKS01000001.1"/>
</dbReference>
<feature type="compositionally biased region" description="Polar residues" evidence="1">
    <location>
        <begin position="134"/>
        <end position="143"/>
    </location>
</feature>
<keyword evidence="2" id="KW-0812">Transmembrane</keyword>
<evidence type="ECO:0008006" key="7">
    <source>
        <dbReference type="Google" id="ProtNLM"/>
    </source>
</evidence>
<keyword evidence="2" id="KW-1133">Transmembrane helix</keyword>
<keyword evidence="2" id="KW-0472">Membrane</keyword>
<organism evidence="4 5">
    <name type="scientific">Mycolicibacterium agri</name>
    <name type="common">Mycobacterium agri</name>
    <dbReference type="NCBI Taxonomy" id="36811"/>
    <lineage>
        <taxon>Bacteria</taxon>
        <taxon>Bacillati</taxon>
        <taxon>Actinomycetota</taxon>
        <taxon>Actinomycetes</taxon>
        <taxon>Mycobacteriales</taxon>
        <taxon>Mycobacteriaceae</taxon>
        <taxon>Mycolicibacterium</taxon>
    </lineage>
</organism>
<dbReference type="AlphaFoldDB" id="A0A2A7MQV7"/>
<evidence type="ECO:0000256" key="2">
    <source>
        <dbReference type="SAM" id="Phobius"/>
    </source>
</evidence>
<reference evidence="3" key="3">
    <citation type="submission" date="2020-02" db="EMBL/GenBank/DDBJ databases">
        <authorList>
            <person name="Matsumoto Y."/>
            <person name="Motooka D."/>
            <person name="Nakamura S."/>
        </authorList>
    </citation>
    <scope>NUCLEOTIDE SEQUENCE</scope>
    <source>
        <strain evidence="3">JCM 6377</strain>
    </source>
</reference>
<dbReference type="Proteomes" id="UP000220914">
    <property type="component" value="Unassembled WGS sequence"/>
</dbReference>
<dbReference type="EMBL" id="PDCP01000084">
    <property type="protein sequence ID" value="PEG33949.1"/>
    <property type="molecule type" value="Genomic_DNA"/>
</dbReference>
<reference evidence="3 6" key="2">
    <citation type="journal article" date="2019" name="Emerg. Microbes Infect.">
        <title>Comprehensive subspecies identification of 175 nontuberculous mycobacteria species based on 7547 genomic profiles.</title>
        <authorList>
            <person name="Matsumoto Y."/>
            <person name="Kinjo T."/>
            <person name="Motooka D."/>
            <person name="Nabeya D."/>
            <person name="Jung N."/>
            <person name="Uechi K."/>
            <person name="Horii T."/>
            <person name="Iida T."/>
            <person name="Fujita J."/>
            <person name="Nakamura S."/>
        </authorList>
    </citation>
    <scope>NUCLEOTIDE SEQUENCE [LARGE SCALE GENOMIC DNA]</scope>
    <source>
        <strain evidence="3 6">JCM 6377</strain>
    </source>
</reference>
<dbReference type="EMBL" id="BLKS01000001">
    <property type="protein sequence ID" value="GFG49107.1"/>
    <property type="molecule type" value="Genomic_DNA"/>
</dbReference>
<evidence type="ECO:0000256" key="1">
    <source>
        <dbReference type="SAM" id="MobiDB-lite"/>
    </source>
</evidence>
<sequence>MSVPTASSRGFIVSIAALVVALVAVGLAAWALLKEPSEPPSGQVFTGTATDDPKASICEAFTVVRNGVQINTNLQPPGGTEDVTGAMAVAANARVALYDGGQYLLARLQPDTPPELADAIRSFANNLMDIGARSTSGIPNTDPAQAERLKEADSANAKITELCK</sequence>
<accession>A0A2A7MQV7</accession>
<dbReference type="OrthoDB" id="4761585at2"/>
<feature type="transmembrane region" description="Helical" evidence="2">
    <location>
        <begin position="12"/>
        <end position="33"/>
    </location>
</feature>